<dbReference type="NCBIfam" id="NF041121">
    <property type="entry name" value="SAV_2336_NTERM"/>
    <property type="match status" value="1"/>
</dbReference>
<dbReference type="InterPro" id="IPR011990">
    <property type="entry name" value="TPR-like_helical_dom_sf"/>
</dbReference>
<dbReference type="Proteomes" id="UP000305778">
    <property type="component" value="Unassembled WGS sequence"/>
</dbReference>
<dbReference type="RefSeq" id="WP_136724572.1">
    <property type="nucleotide sequence ID" value="NZ_SUMC01000013.1"/>
</dbReference>
<dbReference type="SUPFAM" id="SSF48452">
    <property type="entry name" value="TPR-like"/>
    <property type="match status" value="1"/>
</dbReference>
<evidence type="ECO:0000313" key="3">
    <source>
        <dbReference type="Proteomes" id="UP000305778"/>
    </source>
</evidence>
<feature type="region of interest" description="Disordered" evidence="1">
    <location>
        <begin position="235"/>
        <end position="255"/>
    </location>
</feature>
<evidence type="ECO:0000256" key="1">
    <source>
        <dbReference type="SAM" id="MobiDB-lite"/>
    </source>
</evidence>
<keyword evidence="3" id="KW-1185">Reference proteome</keyword>
<comment type="caution">
    <text evidence="2">The sequence shown here is derived from an EMBL/GenBank/DDBJ whole genome shotgun (WGS) entry which is preliminary data.</text>
</comment>
<proteinExistence type="predicted"/>
<evidence type="ECO:0008006" key="4">
    <source>
        <dbReference type="Google" id="ProtNLM"/>
    </source>
</evidence>
<accession>A0A4U0SQJ1</accession>
<name>A0A4U0SQJ1_9ACTN</name>
<feature type="compositionally biased region" description="Gly residues" evidence="1">
    <location>
        <begin position="235"/>
        <end position="247"/>
    </location>
</feature>
<reference evidence="2 3" key="1">
    <citation type="submission" date="2019-04" db="EMBL/GenBank/DDBJ databases">
        <title>Streptomyces oryziradicis sp. nov., a novel actinomycete isolated from rhizosphere soil of rice (Oryza sativa L.).</title>
        <authorList>
            <person name="Li C."/>
        </authorList>
    </citation>
    <scope>NUCLEOTIDE SEQUENCE [LARGE SCALE GENOMIC DNA]</scope>
    <source>
        <strain evidence="2 3">NEAU-C40</strain>
    </source>
</reference>
<sequence length="1093" mass="116764">MGHPRVDPLAQLIARLSDAGARTDATGVADALWLAQQIGAQEPGSQEPGSGRPGAGEQAAGPGERPLSATSPGGPRSVPTGQERPEPAVAGGSQELTGERIAVAVSSGDPVAEPEDTPGRDDSGHIRIPVASAFPSLLPLERALRPLQRYQPRVRPPRGPLDEAATAETSARSGHLVPVFAEDRRREAALLLLMDDSPSMVVWDRMMEELRQVCEQVGAFRDVVVHRLRPHPDGGVGIPSGVDGDGPLGPAERLRDPTGRTVTLLLSDCAGALWRYGAAQRLLHHWALSGPVAVVQPLPQRMWTRTLLAVEPGTLRQTGPHGSGPAFTAHRRRPRARAAGALPVPVLSTTIAVLGGWSRMLSGVSGATLDAAAAWVSAGHQGAEPYIPPDRTAEQLVEDFQAVSSPAAQHLAVYLSAAPLAYPVMQIVQRAMMPQTGPMEMAEVLLSGLLVRQDGQDRAAGQAAVADPRRSGGPWYEFAPGVQEVLLRRLGLGEASLVLKHCSLYVERVFGRRAQNFPALAVGYLSGAAAPAEEEIRPVSVPEPFAEVPRKVLLRFQPGGVGGVPEAPELPERTGGVVITHHVRALDEARVRLERFEEQGTIRDLWEGIRLLRAVPEATTQVRSLLAESLLHLWEARQDHEVLAEAERTARSAGDLARAGGVPPAQAARAHYVLGMVLRSVARQEPSPEAVLEEAAERLEEAYALLRPDPEALLDVLLRIVDVVQDRYGISGDRRQLYGAQVRLDALLEAWPTARPLPSSALRARGGVLLALAQDALGRDSADEARALGLQAAADFEAGIGFAADEGRPRAVICRARLELAEARALVAGDRGAPEVAAELERALEASAGDTELQLRCLWRLAEAHAARYRHTADASELALADNFFARAQGLLHLDDPLRPELLTARGEALTDWAGHGGGLSVATDAVRVLRAALAQTPESDPRLPVRRLLFGRALRRHRELGGALTDLHEAEWILARAARAAASDDARTAAEAWLERGDVLLGLADGSGTPERRDQAAESYRQAAEAASGADELLVAARAHHQRGSVLERTAGPARALESYRAAWELWQRAGAQRGPQARSTLERVLALGDAS</sequence>
<organism evidence="2 3">
    <name type="scientific">Actinacidiphila oryziradicis</name>
    <dbReference type="NCBI Taxonomy" id="2571141"/>
    <lineage>
        <taxon>Bacteria</taxon>
        <taxon>Bacillati</taxon>
        <taxon>Actinomycetota</taxon>
        <taxon>Actinomycetes</taxon>
        <taxon>Kitasatosporales</taxon>
        <taxon>Streptomycetaceae</taxon>
        <taxon>Actinacidiphila</taxon>
    </lineage>
</organism>
<dbReference type="InterPro" id="IPR047738">
    <property type="entry name" value="SAV_2336-like_N"/>
</dbReference>
<evidence type="ECO:0000313" key="2">
    <source>
        <dbReference type="EMBL" id="TKA10501.1"/>
    </source>
</evidence>
<dbReference type="OrthoDB" id="4495511at2"/>
<feature type="compositionally biased region" description="Low complexity" evidence="1">
    <location>
        <begin position="55"/>
        <end position="66"/>
    </location>
</feature>
<protein>
    <recommendedName>
        <fullName evidence="4">Tetratricopeptide repeat protein</fullName>
    </recommendedName>
</protein>
<dbReference type="Gene3D" id="1.25.40.10">
    <property type="entry name" value="Tetratricopeptide repeat domain"/>
    <property type="match status" value="1"/>
</dbReference>
<feature type="region of interest" description="Disordered" evidence="1">
    <location>
        <begin position="36"/>
        <end position="126"/>
    </location>
</feature>
<gene>
    <name evidence="2" type="ORF">FCI23_16010</name>
</gene>
<feature type="region of interest" description="Disordered" evidence="1">
    <location>
        <begin position="314"/>
        <end position="333"/>
    </location>
</feature>
<dbReference type="AlphaFoldDB" id="A0A4U0SQJ1"/>
<dbReference type="EMBL" id="SUMC01000013">
    <property type="protein sequence ID" value="TKA10501.1"/>
    <property type="molecule type" value="Genomic_DNA"/>
</dbReference>